<name>A0A290MH65_CAUVI</name>
<evidence type="ECO:0000256" key="1">
    <source>
        <dbReference type="SAM" id="MobiDB-lite"/>
    </source>
</evidence>
<dbReference type="PROSITE" id="PS51257">
    <property type="entry name" value="PROKAR_LIPOPROTEIN"/>
    <property type="match status" value="1"/>
</dbReference>
<evidence type="ECO:0000313" key="3">
    <source>
        <dbReference type="Proteomes" id="UP000217311"/>
    </source>
</evidence>
<dbReference type="EMBL" id="CP023315">
    <property type="protein sequence ID" value="ATC31356.1"/>
    <property type="molecule type" value="Genomic_DNA"/>
</dbReference>
<dbReference type="AlphaFoldDB" id="A0A290MH65"/>
<evidence type="ECO:0000313" key="2">
    <source>
        <dbReference type="EMBL" id="ATC31356.1"/>
    </source>
</evidence>
<feature type="region of interest" description="Disordered" evidence="1">
    <location>
        <begin position="134"/>
        <end position="154"/>
    </location>
</feature>
<dbReference type="Proteomes" id="UP000217311">
    <property type="component" value="Chromosome"/>
</dbReference>
<proteinExistence type="predicted"/>
<organism evidence="2 3">
    <name type="scientific">Caulobacter vibrioides</name>
    <name type="common">Caulobacter crescentus</name>
    <dbReference type="NCBI Taxonomy" id="155892"/>
    <lineage>
        <taxon>Bacteria</taxon>
        <taxon>Pseudomonadati</taxon>
        <taxon>Pseudomonadota</taxon>
        <taxon>Alphaproteobacteria</taxon>
        <taxon>Caulobacterales</taxon>
        <taxon>Caulobacteraceae</taxon>
        <taxon>Caulobacter</taxon>
    </lineage>
</organism>
<sequence length="154" mass="16576">MRSSVLAAAAMGLVVAGCGIKVPFVPHKPAMVSAPKPAKKMAVMPTRPSCPAMKDEAWKPVLDSAIHKAFDRKLSKRYGDTAVQFRTGWSRDDHDNVVITAHRIGPAGYALPEPGKGGEVEVVFRPCTGDVLKTRKRADLERKPRPLPAASAPN</sequence>
<gene>
    <name evidence="2" type="ORF">CA606_02770</name>
</gene>
<reference evidence="3" key="1">
    <citation type="submission" date="2017-09" db="EMBL/GenBank/DDBJ databases">
        <title>Genome evolution observed in wild isolates of Caulobacter crescentus.</title>
        <authorList>
            <person name="Ely B."/>
            <person name="Wilson K."/>
            <person name="Scott D."/>
        </authorList>
    </citation>
    <scope>NUCLEOTIDE SEQUENCE [LARGE SCALE GENOMIC DNA]</scope>
    <source>
        <strain evidence="3">CB13b1a</strain>
    </source>
</reference>
<accession>A0A290MH65</accession>
<evidence type="ECO:0008006" key="4">
    <source>
        <dbReference type="Google" id="ProtNLM"/>
    </source>
</evidence>
<protein>
    <recommendedName>
        <fullName evidence="4">Lipoprotein</fullName>
    </recommendedName>
</protein>
<dbReference type="RefSeq" id="WP_096050818.1">
    <property type="nucleotide sequence ID" value="NZ_CP023315.3"/>
</dbReference>